<dbReference type="Gene3D" id="3.40.50.1820">
    <property type="entry name" value="alpha/beta hydrolase"/>
    <property type="match status" value="1"/>
</dbReference>
<accession>A0ABY5AGA3</accession>
<evidence type="ECO:0000313" key="2">
    <source>
        <dbReference type="Proteomes" id="UP001056109"/>
    </source>
</evidence>
<dbReference type="EMBL" id="CP099547">
    <property type="protein sequence ID" value="USR79235.1"/>
    <property type="molecule type" value="Genomic_DNA"/>
</dbReference>
<organism evidence="1 2">
    <name type="scientific">Arcanobacterium pinnipediorum</name>
    <dbReference type="NCBI Taxonomy" id="1503041"/>
    <lineage>
        <taxon>Bacteria</taxon>
        <taxon>Bacillati</taxon>
        <taxon>Actinomycetota</taxon>
        <taxon>Actinomycetes</taxon>
        <taxon>Actinomycetales</taxon>
        <taxon>Actinomycetaceae</taxon>
        <taxon>Arcanobacterium</taxon>
    </lineage>
</organism>
<name>A0ABY5AGA3_9ACTO</name>
<sequence length="155" mass="16701">MTTIVFLHAPGKSYMDWREVADHLPPAWAIAAPDLSRCASADEIFDVIDADARSVSSEQIVVVSQGLSVVGAGGFYRARQQRVAAIVALSAQWKPSLAQMFALRSDTYFRALRAKEFRGVPALSATITTTIPNSQAQYPAQTAAALYRTISGLVA</sequence>
<proteinExistence type="predicted"/>
<keyword evidence="2" id="KW-1185">Reference proteome</keyword>
<gene>
    <name evidence="1" type="ORF">NG665_07605</name>
</gene>
<dbReference type="RefSeq" id="WP_252673109.1">
    <property type="nucleotide sequence ID" value="NZ_CP099547.1"/>
</dbReference>
<evidence type="ECO:0000313" key="1">
    <source>
        <dbReference type="EMBL" id="USR79235.1"/>
    </source>
</evidence>
<reference evidence="1" key="1">
    <citation type="submission" date="2022-06" db="EMBL/GenBank/DDBJ databases">
        <title>Complete Genome Sequence of Arcanobacterium pinnipediorum strain DSM 28752 isolated from a harbour seal.</title>
        <authorList>
            <person name="Borowiak M."/>
            <person name="Kreitlow A."/>
            <person name="Alssahen M."/>
            <person name="Malorny B."/>
            <person name="Laemmler C."/>
            <person name="Prenger-Berninghoff E."/>
            <person name="Siebert U."/>
            <person name="Ploetz M."/>
            <person name="Abdulmawjood A."/>
        </authorList>
    </citation>
    <scope>NUCLEOTIDE SEQUENCE</scope>
    <source>
        <strain evidence="1">DSM 28752</strain>
    </source>
</reference>
<protein>
    <recommendedName>
        <fullName evidence="3">Alpha/beta hydrolase</fullName>
    </recommendedName>
</protein>
<dbReference type="SUPFAM" id="SSF53474">
    <property type="entry name" value="alpha/beta-Hydrolases"/>
    <property type="match status" value="1"/>
</dbReference>
<evidence type="ECO:0008006" key="3">
    <source>
        <dbReference type="Google" id="ProtNLM"/>
    </source>
</evidence>
<dbReference type="InterPro" id="IPR029058">
    <property type="entry name" value="AB_hydrolase_fold"/>
</dbReference>
<dbReference type="Proteomes" id="UP001056109">
    <property type="component" value="Chromosome"/>
</dbReference>